<proteinExistence type="predicted"/>
<protein>
    <submittedName>
        <fullName evidence="2">Uncharacterized protein</fullName>
    </submittedName>
</protein>
<sequence>MWWGVAAALFANVLYSGGFVVEKRASTGLPALTAGRPLRTIGLLPRSPPWLVGSLALTAGFAARLAVHRALPLAAAQGILVAGPVLLLLSSSVVPGERPSARERAGVLAVLVAPAMVVGSLRSSDTVGDHAPAGRLPAVCPPALVGSAWLYTAAGRRARDPDRPPATGVEYGVALGLLYGVSSPAIKGVSGREDARPRRPDGGTAPLALPVPAGRYRRGRSGVVPDRAATVPGVADRAGVHHGVRAVHRRARQCRLRRGAATRSGAAGPARGRHGPRRRRPARSAPARPSPRPGRGVARWNPTIRCSGSWPARWTRGR</sequence>
<reference evidence="2 3" key="1">
    <citation type="submission" date="2018-12" db="EMBL/GenBank/DDBJ databases">
        <title>Draft genome sequence of Embleya hyalina NBRC 13850T.</title>
        <authorList>
            <person name="Komaki H."/>
            <person name="Hosoyama A."/>
            <person name="Kimura A."/>
            <person name="Ichikawa N."/>
            <person name="Tamura T."/>
        </authorList>
    </citation>
    <scope>NUCLEOTIDE SEQUENCE [LARGE SCALE GENOMIC DNA]</scope>
    <source>
        <strain evidence="2 3">NBRC 13850</strain>
    </source>
</reference>
<gene>
    <name evidence="2" type="ORF">EHYA_02704</name>
</gene>
<keyword evidence="3" id="KW-1185">Reference proteome</keyword>
<feature type="compositionally biased region" description="Basic residues" evidence="1">
    <location>
        <begin position="246"/>
        <end position="260"/>
    </location>
</feature>
<feature type="region of interest" description="Disordered" evidence="1">
    <location>
        <begin position="188"/>
        <end position="223"/>
    </location>
</feature>
<name>A0A401YKA4_9ACTN</name>
<evidence type="ECO:0000313" key="3">
    <source>
        <dbReference type="Proteomes" id="UP000286931"/>
    </source>
</evidence>
<organism evidence="2 3">
    <name type="scientific">Embleya hyalina</name>
    <dbReference type="NCBI Taxonomy" id="516124"/>
    <lineage>
        <taxon>Bacteria</taxon>
        <taxon>Bacillati</taxon>
        <taxon>Actinomycetota</taxon>
        <taxon>Actinomycetes</taxon>
        <taxon>Kitasatosporales</taxon>
        <taxon>Streptomycetaceae</taxon>
        <taxon>Embleya</taxon>
    </lineage>
</organism>
<feature type="compositionally biased region" description="Low complexity" evidence="1">
    <location>
        <begin position="283"/>
        <end position="299"/>
    </location>
</feature>
<dbReference type="AlphaFoldDB" id="A0A401YKA4"/>
<comment type="caution">
    <text evidence="2">The sequence shown here is derived from an EMBL/GenBank/DDBJ whole genome shotgun (WGS) entry which is preliminary data.</text>
</comment>
<feature type="compositionally biased region" description="Basic residues" evidence="1">
    <location>
        <begin position="271"/>
        <end position="282"/>
    </location>
</feature>
<evidence type="ECO:0000256" key="1">
    <source>
        <dbReference type="SAM" id="MobiDB-lite"/>
    </source>
</evidence>
<dbReference type="Proteomes" id="UP000286931">
    <property type="component" value="Unassembled WGS sequence"/>
</dbReference>
<feature type="region of interest" description="Disordered" evidence="1">
    <location>
        <begin position="246"/>
        <end position="318"/>
    </location>
</feature>
<dbReference type="EMBL" id="BIFH01000016">
    <property type="protein sequence ID" value="GCD95035.1"/>
    <property type="molecule type" value="Genomic_DNA"/>
</dbReference>
<accession>A0A401YKA4</accession>
<feature type="compositionally biased region" description="Basic and acidic residues" evidence="1">
    <location>
        <begin position="190"/>
        <end position="201"/>
    </location>
</feature>
<feature type="compositionally biased region" description="Low complexity" evidence="1">
    <location>
        <begin position="261"/>
        <end position="270"/>
    </location>
</feature>
<evidence type="ECO:0000313" key="2">
    <source>
        <dbReference type="EMBL" id="GCD95035.1"/>
    </source>
</evidence>